<feature type="domain" description="Translation elongation factor EFTs/EF1B dimerisation" evidence="6">
    <location>
        <begin position="73"/>
        <end position="149"/>
    </location>
</feature>
<evidence type="ECO:0000256" key="1">
    <source>
        <dbReference type="ARBA" id="ARBA00005532"/>
    </source>
</evidence>
<dbReference type="InterPro" id="IPR036402">
    <property type="entry name" value="EF-Ts_dimer_sf"/>
</dbReference>
<dbReference type="InterPro" id="IPR009060">
    <property type="entry name" value="UBA-like_sf"/>
</dbReference>
<dbReference type="FunFam" id="1.10.8.10:FF:000001">
    <property type="entry name" value="Elongation factor Ts"/>
    <property type="match status" value="1"/>
</dbReference>
<name>A0A1F7YFK9_9BACT</name>
<keyword evidence="3 5" id="KW-0251">Elongation factor</keyword>
<protein>
    <recommendedName>
        <fullName evidence="2 5">Elongation factor Ts</fullName>
        <shortName evidence="5">EF-Ts</shortName>
    </recommendedName>
</protein>
<dbReference type="Proteomes" id="UP000178851">
    <property type="component" value="Unassembled WGS sequence"/>
</dbReference>
<evidence type="ECO:0000259" key="6">
    <source>
        <dbReference type="Pfam" id="PF00889"/>
    </source>
</evidence>
<evidence type="ECO:0000256" key="2">
    <source>
        <dbReference type="ARBA" id="ARBA00016956"/>
    </source>
</evidence>
<feature type="region of interest" description="Involved in Mg(2+) ion dislocation from EF-Tu" evidence="5">
    <location>
        <begin position="81"/>
        <end position="84"/>
    </location>
</feature>
<dbReference type="HAMAP" id="MF_00050">
    <property type="entry name" value="EF_Ts"/>
    <property type="match status" value="1"/>
</dbReference>
<comment type="similarity">
    <text evidence="1 5">Belongs to the EF-Ts family.</text>
</comment>
<dbReference type="InterPro" id="IPR001816">
    <property type="entry name" value="Transl_elong_EFTs/EF1B"/>
</dbReference>
<dbReference type="GO" id="GO:0005737">
    <property type="term" value="C:cytoplasm"/>
    <property type="evidence" value="ECO:0007669"/>
    <property type="project" value="UniProtKB-SubCell"/>
</dbReference>
<sequence length="152" mass="17487">MKITTEQIRKLREQTGAPVLRVKKVLEEFNGNEKKARDLLTKEGFEKIAKREGRETGQGIITTYLHHNKKIASFIELFCETDFVARNELFENLGRELAMQVASMNPKNVKDLESQEFIKDPAKKISDLVKEVIVKTGENIRIGRIFRVELGK</sequence>
<keyword evidence="4 5" id="KW-0648">Protein biosynthesis</keyword>
<dbReference type="Pfam" id="PF00889">
    <property type="entry name" value="EF_TS"/>
    <property type="match status" value="1"/>
</dbReference>
<dbReference type="SUPFAM" id="SSF46934">
    <property type="entry name" value="UBA-like"/>
    <property type="match status" value="1"/>
</dbReference>
<comment type="function">
    <text evidence="5">Associates with the EF-Tu.GDP complex and induces the exchange of GDP to GTP. It remains bound to the aminoacyl-tRNA.EF-Tu.GTP complex up to the GTP hydrolysis stage on the ribosome.</text>
</comment>
<proteinExistence type="inferred from homology"/>
<dbReference type="PANTHER" id="PTHR11741:SF0">
    <property type="entry name" value="ELONGATION FACTOR TS, MITOCHONDRIAL"/>
    <property type="match status" value="1"/>
</dbReference>
<dbReference type="PANTHER" id="PTHR11741">
    <property type="entry name" value="ELONGATION FACTOR TS"/>
    <property type="match status" value="1"/>
</dbReference>
<comment type="caution">
    <text evidence="7">The sequence shown here is derived from an EMBL/GenBank/DDBJ whole genome shotgun (WGS) entry which is preliminary data.</text>
</comment>
<dbReference type="EMBL" id="MGGI01000016">
    <property type="protein sequence ID" value="OGM26126.1"/>
    <property type="molecule type" value="Genomic_DNA"/>
</dbReference>
<evidence type="ECO:0000256" key="4">
    <source>
        <dbReference type="ARBA" id="ARBA00022917"/>
    </source>
</evidence>
<organism evidence="7 8">
    <name type="scientific">Candidatus Woesebacteria bacterium RIFCSPHIGHO2_01_FULL_39_28</name>
    <dbReference type="NCBI Taxonomy" id="1802496"/>
    <lineage>
        <taxon>Bacteria</taxon>
        <taxon>Candidatus Woeseibacteriota</taxon>
    </lineage>
</organism>
<reference evidence="7 8" key="1">
    <citation type="journal article" date="2016" name="Nat. Commun.">
        <title>Thousands of microbial genomes shed light on interconnected biogeochemical processes in an aquifer system.</title>
        <authorList>
            <person name="Anantharaman K."/>
            <person name="Brown C.T."/>
            <person name="Hug L.A."/>
            <person name="Sharon I."/>
            <person name="Castelle C.J."/>
            <person name="Probst A.J."/>
            <person name="Thomas B.C."/>
            <person name="Singh A."/>
            <person name="Wilkins M.J."/>
            <person name="Karaoz U."/>
            <person name="Brodie E.L."/>
            <person name="Williams K.H."/>
            <person name="Hubbard S.S."/>
            <person name="Banfield J.F."/>
        </authorList>
    </citation>
    <scope>NUCLEOTIDE SEQUENCE [LARGE SCALE GENOMIC DNA]</scope>
</reference>
<keyword evidence="5" id="KW-0963">Cytoplasm</keyword>
<evidence type="ECO:0000313" key="7">
    <source>
        <dbReference type="EMBL" id="OGM26126.1"/>
    </source>
</evidence>
<evidence type="ECO:0000256" key="5">
    <source>
        <dbReference type="HAMAP-Rule" id="MF_00050"/>
    </source>
</evidence>
<comment type="subcellular location">
    <subcellularLocation>
        <location evidence="5">Cytoplasm</location>
    </subcellularLocation>
</comment>
<dbReference type="Gene3D" id="3.30.479.20">
    <property type="entry name" value="Elongation factor Ts, dimerisation domain"/>
    <property type="match status" value="1"/>
</dbReference>
<dbReference type="SUPFAM" id="SSF54713">
    <property type="entry name" value="Elongation factor Ts (EF-Ts), dimerisation domain"/>
    <property type="match status" value="1"/>
</dbReference>
<gene>
    <name evidence="5" type="primary">tsf</name>
    <name evidence="7" type="ORF">A2627_03735</name>
</gene>
<evidence type="ECO:0000313" key="8">
    <source>
        <dbReference type="Proteomes" id="UP000178851"/>
    </source>
</evidence>
<accession>A0A1F7YFK9</accession>
<dbReference type="InterPro" id="IPR014039">
    <property type="entry name" value="Transl_elong_EFTs/EF1B_dimer"/>
</dbReference>
<dbReference type="Gene3D" id="1.10.8.10">
    <property type="entry name" value="DNA helicase RuvA subunit, C-terminal domain"/>
    <property type="match status" value="1"/>
</dbReference>
<dbReference type="GO" id="GO:0003746">
    <property type="term" value="F:translation elongation factor activity"/>
    <property type="evidence" value="ECO:0007669"/>
    <property type="project" value="UniProtKB-UniRule"/>
</dbReference>
<evidence type="ECO:0000256" key="3">
    <source>
        <dbReference type="ARBA" id="ARBA00022768"/>
    </source>
</evidence>
<dbReference type="AlphaFoldDB" id="A0A1F7YFK9"/>